<name>A0A6A3AA29_HIBSY</name>
<dbReference type="Pfam" id="PF13976">
    <property type="entry name" value="gag_pre-integrs"/>
    <property type="match status" value="1"/>
</dbReference>
<evidence type="ECO:0000256" key="7">
    <source>
        <dbReference type="ARBA" id="ARBA00022801"/>
    </source>
</evidence>
<dbReference type="Pfam" id="PF13961">
    <property type="entry name" value="DUF4219"/>
    <property type="match status" value="1"/>
</dbReference>
<accession>A0A6A3AA29</accession>
<dbReference type="Pfam" id="PF22936">
    <property type="entry name" value="Pol_BBD"/>
    <property type="match status" value="1"/>
</dbReference>
<evidence type="ECO:0000256" key="4">
    <source>
        <dbReference type="ARBA" id="ARBA00022723"/>
    </source>
</evidence>
<keyword evidence="5" id="KW-0547">Nucleotide-binding</keyword>
<evidence type="ECO:0000259" key="16">
    <source>
        <dbReference type="Pfam" id="PF13961"/>
    </source>
</evidence>
<dbReference type="PANTHER" id="PTHR42648">
    <property type="entry name" value="TRANSPOSASE, PUTATIVE-RELATED"/>
    <property type="match status" value="1"/>
</dbReference>
<keyword evidence="10" id="KW-0229">DNA integration</keyword>
<keyword evidence="20" id="KW-1185">Reference proteome</keyword>
<feature type="transmembrane region" description="Helical" evidence="15">
    <location>
        <begin position="428"/>
        <end position="448"/>
    </location>
</feature>
<evidence type="ECO:0000256" key="14">
    <source>
        <dbReference type="SAM" id="MobiDB-lite"/>
    </source>
</evidence>
<dbReference type="GO" id="GO:0004519">
    <property type="term" value="F:endonuclease activity"/>
    <property type="evidence" value="ECO:0007669"/>
    <property type="project" value="UniProtKB-KW"/>
</dbReference>
<feature type="transmembrane region" description="Helical" evidence="15">
    <location>
        <begin position="460"/>
        <end position="483"/>
    </location>
</feature>
<evidence type="ECO:0000256" key="2">
    <source>
        <dbReference type="ARBA" id="ARBA00022670"/>
    </source>
</evidence>
<keyword evidence="15" id="KW-1133">Transmembrane helix</keyword>
<evidence type="ECO:0000256" key="8">
    <source>
        <dbReference type="ARBA" id="ARBA00022840"/>
    </source>
</evidence>
<dbReference type="GO" id="GO:0006310">
    <property type="term" value="P:DNA recombination"/>
    <property type="evidence" value="ECO:0007669"/>
    <property type="project" value="UniProtKB-KW"/>
</dbReference>
<evidence type="ECO:0000256" key="15">
    <source>
        <dbReference type="SAM" id="Phobius"/>
    </source>
</evidence>
<gene>
    <name evidence="19" type="ORF">F3Y22_tig00110548pilonHSYRG00706</name>
</gene>
<evidence type="ECO:0000256" key="5">
    <source>
        <dbReference type="ARBA" id="ARBA00022741"/>
    </source>
</evidence>
<keyword evidence="15" id="KW-0472">Membrane</keyword>
<dbReference type="GO" id="GO:0005524">
    <property type="term" value="F:ATP binding"/>
    <property type="evidence" value="ECO:0007669"/>
    <property type="project" value="UniProtKB-KW"/>
</dbReference>
<reference evidence="19" key="1">
    <citation type="submission" date="2019-09" db="EMBL/GenBank/DDBJ databases">
        <title>Draft genome information of white flower Hibiscus syriacus.</title>
        <authorList>
            <person name="Kim Y.-M."/>
        </authorList>
    </citation>
    <scope>NUCLEOTIDE SEQUENCE [LARGE SCALE GENOMIC DNA]</scope>
    <source>
        <strain evidence="19">YM2019G1</strain>
    </source>
</reference>
<protein>
    <recommendedName>
        <fullName evidence="21">DUF4219 domain-containing protein</fullName>
    </recommendedName>
</protein>
<keyword evidence="6" id="KW-0255">Endonuclease</keyword>
<keyword evidence="12" id="KW-0239">DNA-directed DNA polymerase</keyword>
<organism evidence="19 20">
    <name type="scientific">Hibiscus syriacus</name>
    <name type="common">Rose of Sharon</name>
    <dbReference type="NCBI Taxonomy" id="106335"/>
    <lineage>
        <taxon>Eukaryota</taxon>
        <taxon>Viridiplantae</taxon>
        <taxon>Streptophyta</taxon>
        <taxon>Embryophyta</taxon>
        <taxon>Tracheophyta</taxon>
        <taxon>Spermatophyta</taxon>
        <taxon>Magnoliopsida</taxon>
        <taxon>eudicotyledons</taxon>
        <taxon>Gunneridae</taxon>
        <taxon>Pentapetalae</taxon>
        <taxon>rosids</taxon>
        <taxon>malvids</taxon>
        <taxon>Malvales</taxon>
        <taxon>Malvaceae</taxon>
        <taxon>Malvoideae</taxon>
        <taxon>Hibiscus</taxon>
    </lineage>
</organism>
<keyword evidence="7" id="KW-0378">Hydrolase</keyword>
<keyword evidence="12" id="KW-0548">Nucleotidyltransferase</keyword>
<dbReference type="PANTHER" id="PTHR42648:SF11">
    <property type="entry name" value="TRANSPOSON TY4-P GAG-POL POLYPROTEIN"/>
    <property type="match status" value="1"/>
</dbReference>
<keyword evidence="13" id="KW-0233">DNA recombination</keyword>
<dbReference type="GO" id="GO:0046872">
    <property type="term" value="F:metal ion binding"/>
    <property type="evidence" value="ECO:0007669"/>
    <property type="project" value="UniProtKB-KW"/>
</dbReference>
<dbReference type="AlphaFoldDB" id="A0A6A3AA29"/>
<dbReference type="InterPro" id="IPR054722">
    <property type="entry name" value="PolX-like_BBD"/>
</dbReference>
<evidence type="ECO:0000313" key="19">
    <source>
        <dbReference type="EMBL" id="KAE8701290.1"/>
    </source>
</evidence>
<feature type="compositionally biased region" description="Basic and acidic residues" evidence="14">
    <location>
        <begin position="48"/>
        <end position="61"/>
    </location>
</feature>
<feature type="domain" description="GAG-pre-integrase" evidence="17">
    <location>
        <begin position="237"/>
        <end position="302"/>
    </location>
</feature>
<sequence length="534" mass="61425">MPLPRLTNKNYEKWSIQMKALLGSQDAWEVAKEGRGRGHGGCGNGRDGQGDSHEEYYKEKGQLSQPNWRGRGRGRGRGGRSNYSNIECYKCYKYGGRNNNLALEDEANEGFFLMAQNEVNINNDTLWYLKLGASNHICGHEYLFKKMQKIEDGHVLFEDTSKLEVKGRGTVCYLQKYGLKGSIQYIYYVPHLKTKILSNGQLTEKAYSTLLKDRVLHLNDKQGRLIARVEMGRNWIYKLNLRSTREKCLRVDVENKASSWNLRFGHLYHSGLKELAKKNMVHGLLDMNYEGKFCEEYVLRKQSRTSFQESKKMSKEFWPEVVQCSIYVQNRCPHVKLDNQTPQEAWRGQNPTISHLKMFGIVAYSTYRINEERNSKTKAKGTIIEVGEVSVATPTSIPTNSETTDDEDEPRQLKIRSLQDLYDSTNEVHLWVILTYVVAAEAAVALLLTLPYPKILKRRLVSLFSLVVHPALFISPFSGFHLLDIYWNEHRLEYTAEICTVDERDRYDKSSYLAVGDVLEPFGNDFSAKIGCME</sequence>
<dbReference type="GO" id="GO:0006508">
    <property type="term" value="P:proteolysis"/>
    <property type="evidence" value="ECO:0007669"/>
    <property type="project" value="UniProtKB-KW"/>
</dbReference>
<dbReference type="EMBL" id="VEPZ02001024">
    <property type="protein sequence ID" value="KAE8701290.1"/>
    <property type="molecule type" value="Genomic_DNA"/>
</dbReference>
<feature type="region of interest" description="Disordered" evidence="14">
    <location>
        <begin position="33"/>
        <end position="79"/>
    </location>
</feature>
<keyword evidence="15" id="KW-0812">Transmembrane</keyword>
<evidence type="ECO:0000256" key="9">
    <source>
        <dbReference type="ARBA" id="ARBA00022842"/>
    </source>
</evidence>
<evidence type="ECO:0000256" key="10">
    <source>
        <dbReference type="ARBA" id="ARBA00022908"/>
    </source>
</evidence>
<dbReference type="InterPro" id="IPR025314">
    <property type="entry name" value="DUF4219"/>
</dbReference>
<feature type="domain" description="DUF4219" evidence="16">
    <location>
        <begin position="6"/>
        <end position="30"/>
    </location>
</feature>
<evidence type="ECO:0008006" key="21">
    <source>
        <dbReference type="Google" id="ProtNLM"/>
    </source>
</evidence>
<evidence type="ECO:0000259" key="18">
    <source>
        <dbReference type="Pfam" id="PF22936"/>
    </source>
</evidence>
<dbReference type="Proteomes" id="UP000436088">
    <property type="component" value="Unassembled WGS sequence"/>
</dbReference>
<proteinExistence type="predicted"/>
<evidence type="ECO:0000256" key="1">
    <source>
        <dbReference type="ARBA" id="ARBA00002180"/>
    </source>
</evidence>
<keyword evidence="2" id="KW-0645">Protease</keyword>
<keyword evidence="11" id="KW-0695">RNA-directed DNA polymerase</keyword>
<comment type="caution">
    <text evidence="19">The sequence shown here is derived from an EMBL/GenBank/DDBJ whole genome shotgun (WGS) entry which is preliminary data.</text>
</comment>
<feature type="domain" description="Retrovirus-related Pol polyprotein from transposon TNT 1-94-like beta-barrel" evidence="18">
    <location>
        <begin position="127"/>
        <end position="207"/>
    </location>
</feature>
<evidence type="ECO:0000313" key="20">
    <source>
        <dbReference type="Proteomes" id="UP000436088"/>
    </source>
</evidence>
<evidence type="ECO:0000256" key="12">
    <source>
        <dbReference type="ARBA" id="ARBA00022932"/>
    </source>
</evidence>
<dbReference type="GO" id="GO:0008233">
    <property type="term" value="F:peptidase activity"/>
    <property type="evidence" value="ECO:0007669"/>
    <property type="project" value="UniProtKB-KW"/>
</dbReference>
<keyword evidence="4" id="KW-0479">Metal-binding</keyword>
<keyword evidence="3" id="KW-0540">Nuclease</keyword>
<keyword evidence="12" id="KW-0808">Transferase</keyword>
<comment type="function">
    <text evidence="1">The aspartyl protease (PR) mediates the proteolytic cleavages of the Gag and Gag-Pol polyproteins after assembly of the VLP.</text>
</comment>
<dbReference type="GO" id="GO:0015074">
    <property type="term" value="P:DNA integration"/>
    <property type="evidence" value="ECO:0007669"/>
    <property type="project" value="UniProtKB-KW"/>
</dbReference>
<dbReference type="InterPro" id="IPR039537">
    <property type="entry name" value="Retrotran_Ty1/copia-like"/>
</dbReference>
<keyword evidence="9" id="KW-0460">Magnesium</keyword>
<dbReference type="GO" id="GO:0003887">
    <property type="term" value="F:DNA-directed DNA polymerase activity"/>
    <property type="evidence" value="ECO:0007669"/>
    <property type="project" value="UniProtKB-KW"/>
</dbReference>
<keyword evidence="8" id="KW-0067">ATP-binding</keyword>
<evidence type="ECO:0000259" key="17">
    <source>
        <dbReference type="Pfam" id="PF13976"/>
    </source>
</evidence>
<evidence type="ECO:0000256" key="13">
    <source>
        <dbReference type="ARBA" id="ARBA00023172"/>
    </source>
</evidence>
<evidence type="ECO:0000256" key="6">
    <source>
        <dbReference type="ARBA" id="ARBA00022759"/>
    </source>
</evidence>
<evidence type="ECO:0000256" key="3">
    <source>
        <dbReference type="ARBA" id="ARBA00022722"/>
    </source>
</evidence>
<dbReference type="GO" id="GO:0003964">
    <property type="term" value="F:RNA-directed DNA polymerase activity"/>
    <property type="evidence" value="ECO:0007669"/>
    <property type="project" value="UniProtKB-KW"/>
</dbReference>
<evidence type="ECO:0000256" key="11">
    <source>
        <dbReference type="ARBA" id="ARBA00022918"/>
    </source>
</evidence>
<dbReference type="InterPro" id="IPR025724">
    <property type="entry name" value="GAG-pre-integrase_dom"/>
</dbReference>